<evidence type="ECO:0000313" key="12">
    <source>
        <dbReference type="EMBL" id="ADN36515.1"/>
    </source>
</evidence>
<dbReference type="NCBIfam" id="TIGR01166">
    <property type="entry name" value="cbiO"/>
    <property type="match status" value="1"/>
</dbReference>
<dbReference type="GeneID" id="9744237"/>
<dbReference type="STRING" id="679926.Mpet_1762"/>
<proteinExistence type="inferred from homology"/>
<sequence length="392" mass="42992">MKSIIRLKDVEFSYPNGQKALKGINLEIFEGEKIALVGSNGAGKSTLLLMLNGMLKPDAGTVFFKGEPVSYNRSELRDLRKKVGFVFQNPDHQIIAPTVFQDVAFGPVNLDYTEDEINRSVSEALMYVDLSGFERRPPHQLSGGEKKKVAIAGVLAMEPEVLVFDEPTSALDPASSEGIMELLEELNHEGKTTIISTHDVELAYPWADRIILMNDGMILTCSSPADAFSDGKMLRDAKLSRPVLLELYSSLFEMGMLPEAEKPPRSVLDFVHLVERGNGSISKGKSESCGSIYLVDADRLGDKSLKDCLESIPVDFVGAMGSYAKKKAESDGIDLNFTYGVIDKCLLKAISGQNSMIITTGGMIKRVIDRVNEFCEESGKQVDVVSIDEFSE</sequence>
<gene>
    <name evidence="12" type="ordered locus">Mpet_1762</name>
</gene>
<evidence type="ECO:0000256" key="8">
    <source>
        <dbReference type="ARBA" id="ARBA00023136"/>
    </source>
</evidence>
<evidence type="ECO:0000256" key="3">
    <source>
        <dbReference type="ARBA" id="ARBA00022448"/>
    </source>
</evidence>
<dbReference type="InterPro" id="IPR050095">
    <property type="entry name" value="ECF_ABC_transporter_ATP-bd"/>
</dbReference>
<dbReference type="GO" id="GO:0043190">
    <property type="term" value="C:ATP-binding cassette (ABC) transporter complex"/>
    <property type="evidence" value="ECO:0007669"/>
    <property type="project" value="TreeGrafter"/>
</dbReference>
<comment type="subcellular location">
    <subcellularLocation>
        <location evidence="1 10">Cell membrane</location>
        <topology evidence="1 10">Peripheral membrane protein</topology>
    </subcellularLocation>
</comment>
<dbReference type="PROSITE" id="PS50893">
    <property type="entry name" value="ABC_TRANSPORTER_2"/>
    <property type="match status" value="1"/>
</dbReference>
<evidence type="ECO:0000259" key="11">
    <source>
        <dbReference type="PROSITE" id="PS50893"/>
    </source>
</evidence>
<keyword evidence="6 10" id="KW-0067">ATP-binding</keyword>
<dbReference type="OrthoDB" id="18209at2157"/>
<dbReference type="PROSITE" id="PS00211">
    <property type="entry name" value="ABC_TRANSPORTER_1"/>
    <property type="match status" value="1"/>
</dbReference>
<dbReference type="PANTHER" id="PTHR43553">
    <property type="entry name" value="HEAVY METAL TRANSPORTER"/>
    <property type="match status" value="1"/>
</dbReference>
<dbReference type="InterPro" id="IPR003593">
    <property type="entry name" value="AAA+_ATPase"/>
</dbReference>
<dbReference type="InterPro" id="IPR015856">
    <property type="entry name" value="ABC_transpr_CbiO/EcfA_su"/>
</dbReference>
<accession>E1RHX7</accession>
<evidence type="ECO:0000256" key="10">
    <source>
        <dbReference type="RuleBase" id="RU364103"/>
    </source>
</evidence>
<dbReference type="RefSeq" id="WP_013329692.1">
    <property type="nucleotide sequence ID" value="NC_014507.1"/>
</dbReference>
<dbReference type="FunFam" id="3.40.50.300:FF:000224">
    <property type="entry name" value="Energy-coupling factor transporter ATP-binding protein EcfA"/>
    <property type="match status" value="1"/>
</dbReference>
<dbReference type="GO" id="GO:0005524">
    <property type="term" value="F:ATP binding"/>
    <property type="evidence" value="ECO:0007669"/>
    <property type="project" value="UniProtKB-UniRule"/>
</dbReference>
<keyword evidence="7" id="KW-1278">Translocase</keyword>
<keyword evidence="8 10" id="KW-0472">Membrane</keyword>
<evidence type="ECO:0000256" key="6">
    <source>
        <dbReference type="ARBA" id="ARBA00022840"/>
    </source>
</evidence>
<organism evidence="12 13">
    <name type="scientific">Methanolacinia petrolearia (strain DSM 11571 / OCM 486 / SEBR 4847)</name>
    <name type="common">Methanoplanus petrolearius</name>
    <dbReference type="NCBI Taxonomy" id="679926"/>
    <lineage>
        <taxon>Archaea</taxon>
        <taxon>Methanobacteriati</taxon>
        <taxon>Methanobacteriota</taxon>
        <taxon>Stenosarchaea group</taxon>
        <taxon>Methanomicrobia</taxon>
        <taxon>Methanomicrobiales</taxon>
        <taxon>Methanomicrobiaceae</taxon>
        <taxon>Methanolacinia</taxon>
    </lineage>
</organism>
<comment type="similarity">
    <text evidence="2 10">Belongs to the ABC transporter superfamily.</text>
</comment>
<evidence type="ECO:0000256" key="4">
    <source>
        <dbReference type="ARBA" id="ARBA00022475"/>
    </source>
</evidence>
<evidence type="ECO:0000256" key="1">
    <source>
        <dbReference type="ARBA" id="ARBA00004202"/>
    </source>
</evidence>
<dbReference type="KEGG" id="mpi:Mpet_1762"/>
<feature type="domain" description="ABC transporter" evidence="11">
    <location>
        <begin position="5"/>
        <end position="240"/>
    </location>
</feature>
<dbReference type="InterPro" id="IPR027417">
    <property type="entry name" value="P-loop_NTPase"/>
</dbReference>
<dbReference type="SUPFAM" id="SSF52540">
    <property type="entry name" value="P-loop containing nucleoside triphosphate hydrolases"/>
    <property type="match status" value="1"/>
</dbReference>
<dbReference type="Gene3D" id="3.40.50.300">
    <property type="entry name" value="P-loop containing nucleotide triphosphate hydrolases"/>
    <property type="match status" value="1"/>
</dbReference>
<evidence type="ECO:0000256" key="2">
    <source>
        <dbReference type="ARBA" id="ARBA00005417"/>
    </source>
</evidence>
<evidence type="ECO:0000256" key="5">
    <source>
        <dbReference type="ARBA" id="ARBA00022741"/>
    </source>
</evidence>
<dbReference type="InterPro" id="IPR003439">
    <property type="entry name" value="ABC_transporter-like_ATP-bd"/>
</dbReference>
<evidence type="ECO:0000256" key="7">
    <source>
        <dbReference type="ARBA" id="ARBA00022967"/>
    </source>
</evidence>
<dbReference type="GO" id="GO:0006824">
    <property type="term" value="P:cobalt ion transport"/>
    <property type="evidence" value="ECO:0007669"/>
    <property type="project" value="InterPro"/>
</dbReference>
<name>E1RHX7_METP4</name>
<dbReference type="InterPro" id="IPR005876">
    <property type="entry name" value="Co_trans_ATP-bd"/>
</dbReference>
<evidence type="ECO:0000313" key="13">
    <source>
        <dbReference type="Proteomes" id="UP000006565"/>
    </source>
</evidence>
<dbReference type="InterPro" id="IPR017871">
    <property type="entry name" value="ABC_transporter-like_CS"/>
</dbReference>
<keyword evidence="13" id="KW-1185">Reference proteome</keyword>
<dbReference type="SMART" id="SM00382">
    <property type="entry name" value="AAA"/>
    <property type="match status" value="1"/>
</dbReference>
<dbReference type="EMBL" id="CP002117">
    <property type="protein sequence ID" value="ADN36515.1"/>
    <property type="molecule type" value="Genomic_DNA"/>
</dbReference>
<dbReference type="eggNOG" id="arCOG00203">
    <property type="taxonomic scope" value="Archaea"/>
</dbReference>
<dbReference type="Pfam" id="PF00005">
    <property type="entry name" value="ABC_tran"/>
    <property type="match status" value="1"/>
</dbReference>
<keyword evidence="3 10" id="KW-0813">Transport</keyword>
<dbReference type="GO" id="GO:0016887">
    <property type="term" value="F:ATP hydrolysis activity"/>
    <property type="evidence" value="ECO:0007669"/>
    <property type="project" value="InterPro"/>
</dbReference>
<dbReference type="AlphaFoldDB" id="E1RHX7"/>
<reference evidence="12 13" key="1">
    <citation type="journal article" date="2010" name="Stand. Genomic Sci.">
        <title>Complete genome sequence of Methanoplanus petrolearius type strain (SEBR 4847).</title>
        <authorList>
            <person name="Brambilla E."/>
            <person name="Djao O.D."/>
            <person name="Daligault H."/>
            <person name="Lapidus A."/>
            <person name="Lucas S."/>
            <person name="Hammon N."/>
            <person name="Nolan M."/>
            <person name="Tice H."/>
            <person name="Cheng J.F."/>
            <person name="Han C."/>
            <person name="Tapia R."/>
            <person name="Goodwin L."/>
            <person name="Pitluck S."/>
            <person name="Liolios K."/>
            <person name="Ivanova N."/>
            <person name="Mavromatis K."/>
            <person name="Mikhailova N."/>
            <person name="Pati A."/>
            <person name="Chen A."/>
            <person name="Palaniappan K."/>
            <person name="Land M."/>
            <person name="Hauser L."/>
            <person name="Chang Y.J."/>
            <person name="Jeffries C.D."/>
            <person name="Rohde M."/>
            <person name="Spring S."/>
            <person name="Sikorski J."/>
            <person name="Goker M."/>
            <person name="Woyke T."/>
            <person name="Bristow J."/>
            <person name="Eisen J.A."/>
            <person name="Markowitz V."/>
            <person name="Hugenholtz P."/>
            <person name="Kyrpides N.C."/>
            <person name="Klenk H.P."/>
        </authorList>
    </citation>
    <scope>NUCLEOTIDE SEQUENCE [LARGE SCALE GENOMIC DNA]</scope>
    <source>
        <strain evidence="13">DSM 11571 / OCM 486 / SEBR 4847</strain>
    </source>
</reference>
<comment type="function">
    <text evidence="10">Part of an ABC transporter complex. Responsible for energy coupling to the transport system.</text>
</comment>
<protein>
    <recommendedName>
        <fullName evidence="10">ABC transporter ATP-binding protein</fullName>
    </recommendedName>
</protein>
<keyword evidence="5 10" id="KW-0547">Nucleotide-binding</keyword>
<dbReference type="PANTHER" id="PTHR43553:SF24">
    <property type="entry name" value="ENERGY-COUPLING FACTOR TRANSPORTER ATP-BINDING PROTEIN ECFA1"/>
    <property type="match status" value="1"/>
</dbReference>
<evidence type="ECO:0000256" key="9">
    <source>
        <dbReference type="ARBA" id="ARBA00025157"/>
    </source>
</evidence>
<keyword evidence="4 10" id="KW-1003">Cell membrane</keyword>
<dbReference type="Proteomes" id="UP000006565">
    <property type="component" value="Chromosome"/>
</dbReference>
<dbReference type="GO" id="GO:0042626">
    <property type="term" value="F:ATPase-coupled transmembrane transporter activity"/>
    <property type="evidence" value="ECO:0007669"/>
    <property type="project" value="TreeGrafter"/>
</dbReference>
<comment type="function">
    <text evidence="9">Probably part of an ABC transporter complex. Responsible for energy coupling to the transport system.</text>
</comment>
<dbReference type="HOGENOM" id="CLU_000604_13_2_2"/>
<dbReference type="CDD" id="cd03225">
    <property type="entry name" value="ABC_cobalt_CbiO_domain1"/>
    <property type="match status" value="1"/>
</dbReference>